<keyword evidence="3" id="KW-1185">Reference proteome</keyword>
<sequence length="297" mass="32695">MTSTEDPPFHLFSSLQYSKTLLTQDENTRLNNGQPSPYSMLPYHRDRILNAARNFGWDAAVSALESSNCLDDIQKKCDEAVEKVLDGVAVDERDEVSLRIRVIISQSGALTTETFLISSLPQASFFPQSLNPETHTATTPNAKIYKVYLDTQSTLPSDLTRYKTTARKHYDDARIRVGITNWTDAKEVILWSSVDDMVMEGSITNVYFYRPGKGGWITPTTPIPTATSTPSTASGGSKGGLGAGGTAGTVRRWLLEQGMVTVGDVKRDEVVVGEWVWLTNGVKGVILGRIEEVEIDK</sequence>
<dbReference type="SUPFAM" id="SSF56752">
    <property type="entry name" value="D-aminoacid aminotransferase-like PLP-dependent enzymes"/>
    <property type="match status" value="1"/>
</dbReference>
<evidence type="ECO:0000256" key="1">
    <source>
        <dbReference type="SAM" id="MobiDB-lite"/>
    </source>
</evidence>
<dbReference type="AlphaFoldDB" id="A0AAV9X1V6"/>
<dbReference type="Proteomes" id="UP001365542">
    <property type="component" value="Unassembled WGS sequence"/>
</dbReference>
<feature type="region of interest" description="Disordered" evidence="1">
    <location>
        <begin position="225"/>
        <end position="244"/>
    </location>
</feature>
<dbReference type="InterPro" id="IPR043132">
    <property type="entry name" value="BCAT-like_C"/>
</dbReference>
<accession>A0AAV9X1V6</accession>
<dbReference type="Gene3D" id="3.30.470.10">
    <property type="match status" value="1"/>
</dbReference>
<evidence type="ECO:0008006" key="4">
    <source>
        <dbReference type="Google" id="ProtNLM"/>
    </source>
</evidence>
<dbReference type="InterPro" id="IPR001544">
    <property type="entry name" value="Aminotrans_IV"/>
</dbReference>
<dbReference type="GO" id="GO:0003824">
    <property type="term" value="F:catalytic activity"/>
    <property type="evidence" value="ECO:0007669"/>
    <property type="project" value="InterPro"/>
</dbReference>
<dbReference type="InterPro" id="IPR036038">
    <property type="entry name" value="Aminotransferase-like"/>
</dbReference>
<evidence type="ECO:0000313" key="3">
    <source>
        <dbReference type="Proteomes" id="UP001365542"/>
    </source>
</evidence>
<evidence type="ECO:0000313" key="2">
    <source>
        <dbReference type="EMBL" id="KAK6533468.1"/>
    </source>
</evidence>
<comment type="caution">
    <text evidence="2">The sequence shown here is derived from an EMBL/GenBank/DDBJ whole genome shotgun (WGS) entry which is preliminary data.</text>
</comment>
<dbReference type="EMBL" id="JAVHJO010000011">
    <property type="protein sequence ID" value="KAK6533468.1"/>
    <property type="molecule type" value="Genomic_DNA"/>
</dbReference>
<reference evidence="2 3" key="1">
    <citation type="submission" date="2019-10" db="EMBL/GenBank/DDBJ databases">
        <authorList>
            <person name="Palmer J.M."/>
        </authorList>
    </citation>
    <scope>NUCLEOTIDE SEQUENCE [LARGE SCALE GENOMIC DNA]</scope>
    <source>
        <strain evidence="2 3">TWF694</strain>
    </source>
</reference>
<dbReference type="InterPro" id="IPR043131">
    <property type="entry name" value="BCAT-like_N"/>
</dbReference>
<organism evidence="2 3">
    <name type="scientific">Orbilia ellipsospora</name>
    <dbReference type="NCBI Taxonomy" id="2528407"/>
    <lineage>
        <taxon>Eukaryota</taxon>
        <taxon>Fungi</taxon>
        <taxon>Dikarya</taxon>
        <taxon>Ascomycota</taxon>
        <taxon>Pezizomycotina</taxon>
        <taxon>Orbiliomycetes</taxon>
        <taxon>Orbiliales</taxon>
        <taxon>Orbiliaceae</taxon>
        <taxon>Orbilia</taxon>
    </lineage>
</organism>
<dbReference type="Gene3D" id="3.20.10.10">
    <property type="entry name" value="D-amino Acid Aminotransferase, subunit A, domain 2"/>
    <property type="match status" value="1"/>
</dbReference>
<name>A0AAV9X1V6_9PEZI</name>
<feature type="compositionally biased region" description="Low complexity" evidence="1">
    <location>
        <begin position="225"/>
        <end position="235"/>
    </location>
</feature>
<proteinExistence type="predicted"/>
<dbReference type="Pfam" id="PF01063">
    <property type="entry name" value="Aminotran_4"/>
    <property type="match status" value="1"/>
</dbReference>
<protein>
    <recommendedName>
        <fullName evidence="4">Aminodeoxychorismate lyase</fullName>
    </recommendedName>
</protein>
<gene>
    <name evidence="2" type="ORF">TWF694_002407</name>
</gene>